<protein>
    <recommendedName>
        <fullName evidence="4">DUF1453 family protein</fullName>
    </recommendedName>
</protein>
<keyword evidence="1" id="KW-1133">Transmembrane helix</keyword>
<dbReference type="RefSeq" id="WP_133189651.1">
    <property type="nucleotide sequence ID" value="NZ_BNAQ01000001.1"/>
</dbReference>
<feature type="transmembrane region" description="Helical" evidence="1">
    <location>
        <begin position="42"/>
        <end position="58"/>
    </location>
</feature>
<evidence type="ECO:0000256" key="1">
    <source>
        <dbReference type="SAM" id="Phobius"/>
    </source>
</evidence>
<reference evidence="3" key="1">
    <citation type="journal article" date="2019" name="Int. J. Syst. Evol. Microbiol.">
        <title>The Global Catalogue of Microorganisms (GCM) 10K type strain sequencing project: providing services to taxonomists for standard genome sequencing and annotation.</title>
        <authorList>
            <consortium name="The Broad Institute Genomics Platform"/>
            <consortium name="The Broad Institute Genome Sequencing Center for Infectious Disease"/>
            <person name="Wu L."/>
            <person name="Ma J."/>
        </authorList>
    </citation>
    <scope>NUCLEOTIDE SEQUENCE [LARGE SCALE GENOMIC DNA]</scope>
    <source>
        <strain evidence="3">CGMCC 1.8957</strain>
    </source>
</reference>
<keyword evidence="3" id="KW-1185">Reference proteome</keyword>
<feature type="transmembrane region" description="Helical" evidence="1">
    <location>
        <begin position="12"/>
        <end position="30"/>
    </location>
</feature>
<dbReference type="Proteomes" id="UP000652430">
    <property type="component" value="Unassembled WGS sequence"/>
</dbReference>
<dbReference type="EMBL" id="BNAQ01000001">
    <property type="protein sequence ID" value="GHH11468.1"/>
    <property type="molecule type" value="Genomic_DNA"/>
</dbReference>
<name>A0ABQ3LBV4_9SPHN</name>
<keyword evidence="1" id="KW-0472">Membrane</keyword>
<feature type="transmembrane region" description="Helical" evidence="1">
    <location>
        <begin position="127"/>
        <end position="149"/>
    </location>
</feature>
<dbReference type="InterPro" id="IPR058247">
    <property type="entry name" value="DUF1453"/>
</dbReference>
<comment type="caution">
    <text evidence="2">The sequence shown here is derived from an EMBL/GenBank/DDBJ whole genome shotgun (WGS) entry which is preliminary data.</text>
</comment>
<sequence>MQMHQVQASWQQYAIMAVVFVIVFAIRGRSLMRVRPLKIEQLWIVPAVYALVVAYLFVRFPPSALGWAVSALGLVVGGAIGWQRGKTMRIHLDPATGLLMQKGSIWALAIIVVLIAVKTVAQAEGSALHFDVSVLVDGLAALSLGIFAVQRLEMYLRAKRLLEGAPA</sequence>
<evidence type="ECO:0000313" key="3">
    <source>
        <dbReference type="Proteomes" id="UP000652430"/>
    </source>
</evidence>
<evidence type="ECO:0008006" key="4">
    <source>
        <dbReference type="Google" id="ProtNLM"/>
    </source>
</evidence>
<organism evidence="2 3">
    <name type="scientific">Sphingomonas glacialis</name>
    <dbReference type="NCBI Taxonomy" id="658225"/>
    <lineage>
        <taxon>Bacteria</taxon>
        <taxon>Pseudomonadati</taxon>
        <taxon>Pseudomonadota</taxon>
        <taxon>Alphaproteobacteria</taxon>
        <taxon>Sphingomonadales</taxon>
        <taxon>Sphingomonadaceae</taxon>
        <taxon>Sphingomonas</taxon>
    </lineage>
</organism>
<dbReference type="Pfam" id="PF07301">
    <property type="entry name" value="DUF1453"/>
    <property type="match status" value="1"/>
</dbReference>
<gene>
    <name evidence="2" type="ORF">GCM10008023_10430</name>
</gene>
<feature type="transmembrane region" description="Helical" evidence="1">
    <location>
        <begin position="103"/>
        <end position="121"/>
    </location>
</feature>
<evidence type="ECO:0000313" key="2">
    <source>
        <dbReference type="EMBL" id="GHH11468.1"/>
    </source>
</evidence>
<accession>A0ABQ3LBV4</accession>
<proteinExistence type="predicted"/>
<feature type="transmembrane region" description="Helical" evidence="1">
    <location>
        <begin position="64"/>
        <end position="82"/>
    </location>
</feature>
<keyword evidence="1" id="KW-0812">Transmembrane</keyword>